<dbReference type="AlphaFoldDB" id="A0A9W7EBB5"/>
<organism evidence="3 4">
    <name type="scientific">Triparma strigata</name>
    <dbReference type="NCBI Taxonomy" id="1606541"/>
    <lineage>
        <taxon>Eukaryota</taxon>
        <taxon>Sar</taxon>
        <taxon>Stramenopiles</taxon>
        <taxon>Ochrophyta</taxon>
        <taxon>Bolidophyceae</taxon>
        <taxon>Parmales</taxon>
        <taxon>Triparmaceae</taxon>
        <taxon>Triparma</taxon>
    </lineage>
</organism>
<feature type="compositionally biased region" description="Basic and acidic residues" evidence="1">
    <location>
        <begin position="57"/>
        <end position="68"/>
    </location>
</feature>
<gene>
    <name evidence="3" type="ORF">TrST_g6826</name>
</gene>
<reference evidence="4" key="1">
    <citation type="journal article" date="2023" name="Commun. Biol.">
        <title>Genome analysis of Parmales, the sister group of diatoms, reveals the evolutionary specialization of diatoms from phago-mixotrophs to photoautotrophs.</title>
        <authorList>
            <person name="Ban H."/>
            <person name="Sato S."/>
            <person name="Yoshikawa S."/>
            <person name="Yamada K."/>
            <person name="Nakamura Y."/>
            <person name="Ichinomiya M."/>
            <person name="Sato N."/>
            <person name="Blanc-Mathieu R."/>
            <person name="Endo H."/>
            <person name="Kuwata A."/>
            <person name="Ogata H."/>
        </authorList>
    </citation>
    <scope>NUCLEOTIDE SEQUENCE [LARGE SCALE GENOMIC DNA]</scope>
    <source>
        <strain evidence="4">NIES 3701</strain>
    </source>
</reference>
<feature type="signal peptide" evidence="2">
    <location>
        <begin position="1"/>
        <end position="17"/>
    </location>
</feature>
<accession>A0A9W7EBB5</accession>
<dbReference type="OrthoDB" id="10506172at2759"/>
<dbReference type="Proteomes" id="UP001165085">
    <property type="component" value="Unassembled WGS sequence"/>
</dbReference>
<keyword evidence="2" id="KW-0732">Signal</keyword>
<evidence type="ECO:0000256" key="2">
    <source>
        <dbReference type="SAM" id="SignalP"/>
    </source>
</evidence>
<feature type="region of interest" description="Disordered" evidence="1">
    <location>
        <begin position="49"/>
        <end position="70"/>
    </location>
</feature>
<evidence type="ECO:0000313" key="3">
    <source>
        <dbReference type="EMBL" id="GMH71810.1"/>
    </source>
</evidence>
<name>A0A9W7EBB5_9STRA</name>
<evidence type="ECO:0000256" key="1">
    <source>
        <dbReference type="SAM" id="MobiDB-lite"/>
    </source>
</evidence>
<proteinExistence type="predicted"/>
<sequence>MRSFLCTVVLLLGSSFAYITPTRNISRKQFLIRSAASASLLQGLFSPLPASALPAPEKQKETEVRKGQGENGAIGAAFKIQNEETNARLAKAGISLGSDKEQDQRLSDALSSFSYDSLVSKARGKK</sequence>
<protein>
    <submittedName>
        <fullName evidence="3">Uncharacterized protein</fullName>
    </submittedName>
</protein>
<dbReference type="EMBL" id="BRXY01000151">
    <property type="protein sequence ID" value="GMH71810.1"/>
    <property type="molecule type" value="Genomic_DNA"/>
</dbReference>
<keyword evidence="4" id="KW-1185">Reference proteome</keyword>
<comment type="caution">
    <text evidence="3">The sequence shown here is derived from an EMBL/GenBank/DDBJ whole genome shotgun (WGS) entry which is preliminary data.</text>
</comment>
<feature type="chain" id="PRO_5040748026" evidence="2">
    <location>
        <begin position="18"/>
        <end position="126"/>
    </location>
</feature>
<evidence type="ECO:0000313" key="4">
    <source>
        <dbReference type="Proteomes" id="UP001165085"/>
    </source>
</evidence>